<keyword evidence="6" id="KW-1185">Reference proteome</keyword>
<comment type="similarity">
    <text evidence="1">Belongs to the CSN7/EIF3M family. CSN7 subfamily.</text>
</comment>
<dbReference type="SMART" id="SM00088">
    <property type="entry name" value="PINT"/>
    <property type="match status" value="1"/>
</dbReference>
<evidence type="ECO:0000256" key="3">
    <source>
        <dbReference type="SAM" id="MobiDB-lite"/>
    </source>
</evidence>
<keyword evidence="2" id="KW-0736">Signalosome</keyword>
<feature type="region of interest" description="Disordered" evidence="3">
    <location>
        <begin position="213"/>
        <end position="251"/>
    </location>
</feature>
<name>A0AAW1NZ54_9CHLO</name>
<gene>
    <name evidence="5" type="ORF">WJX73_002829</name>
</gene>
<dbReference type="GO" id="GO:0008180">
    <property type="term" value="C:COP9 signalosome"/>
    <property type="evidence" value="ECO:0007669"/>
    <property type="project" value="UniProtKB-KW"/>
</dbReference>
<dbReference type="InterPro" id="IPR045237">
    <property type="entry name" value="COPS7/eIF3m"/>
</dbReference>
<feature type="domain" description="PCI" evidence="4">
    <location>
        <begin position="1"/>
        <end position="155"/>
    </location>
</feature>
<evidence type="ECO:0000256" key="1">
    <source>
        <dbReference type="ARBA" id="ARBA00008482"/>
    </source>
</evidence>
<comment type="caution">
    <text evidence="5">The sequence shown here is derived from an EMBL/GenBank/DDBJ whole genome shotgun (WGS) entry which is preliminary data.</text>
</comment>
<dbReference type="EMBL" id="JALJOQ010000101">
    <property type="protein sequence ID" value="KAK9798162.1"/>
    <property type="molecule type" value="Genomic_DNA"/>
</dbReference>
<organism evidence="5 6">
    <name type="scientific">Symbiochloris irregularis</name>
    <dbReference type="NCBI Taxonomy" id="706552"/>
    <lineage>
        <taxon>Eukaryota</taxon>
        <taxon>Viridiplantae</taxon>
        <taxon>Chlorophyta</taxon>
        <taxon>core chlorophytes</taxon>
        <taxon>Trebouxiophyceae</taxon>
        <taxon>Trebouxiales</taxon>
        <taxon>Trebouxiaceae</taxon>
        <taxon>Symbiochloris</taxon>
    </lineage>
</organism>
<protein>
    <recommendedName>
        <fullName evidence="4">PCI domain-containing protein</fullName>
    </recommendedName>
</protein>
<dbReference type="PROSITE" id="PS50250">
    <property type="entry name" value="PCI"/>
    <property type="match status" value="1"/>
</dbReference>
<accession>A0AAW1NZ54</accession>
<dbReference type="Pfam" id="PF22061">
    <property type="entry name" value="CSN7_HB_subdom"/>
    <property type="match status" value="1"/>
</dbReference>
<evidence type="ECO:0000313" key="5">
    <source>
        <dbReference type="EMBL" id="KAK9798162.1"/>
    </source>
</evidence>
<dbReference type="InterPro" id="IPR000717">
    <property type="entry name" value="PCI_dom"/>
</dbReference>
<sequence>MAGEAQLEEYVLLAKGTHGRATADLVVKATAAPGLFVFGELLDLPSVKQLKGTDQAVAFALLELFAYGTIQDYRGAPERYGQLSEPQVNKMKQLTAVSLAGESKMIAYATLMQQLSLSNIRELEDFVIGECFYAGIIKGKLDQQKQCLHVHDAISRDIAPAQLHSVLHGLKCWHKQTVDVLTAIEDRKAWTQQETALAEKLQAQMEQRMELVRKGSKAEAPSDLMAMDAEPMGPDLMEHDRSTGARPKRRR</sequence>
<reference evidence="5 6" key="1">
    <citation type="journal article" date="2024" name="Nat. Commun.">
        <title>Phylogenomics reveals the evolutionary origins of lichenization in chlorophyte algae.</title>
        <authorList>
            <person name="Puginier C."/>
            <person name="Libourel C."/>
            <person name="Otte J."/>
            <person name="Skaloud P."/>
            <person name="Haon M."/>
            <person name="Grisel S."/>
            <person name="Petersen M."/>
            <person name="Berrin J.G."/>
            <person name="Delaux P.M."/>
            <person name="Dal Grande F."/>
            <person name="Keller J."/>
        </authorList>
    </citation>
    <scope>NUCLEOTIDE SEQUENCE [LARGE SCALE GENOMIC DNA]</scope>
    <source>
        <strain evidence="5 6">SAG 2036</strain>
    </source>
</reference>
<proteinExistence type="inferred from homology"/>
<dbReference type="Pfam" id="PF01399">
    <property type="entry name" value="PCI"/>
    <property type="match status" value="1"/>
</dbReference>
<dbReference type="PANTHER" id="PTHR15350">
    <property type="entry name" value="COP9 SIGNALOSOME COMPLEX SUBUNIT 7/DENDRITIC CELL PROTEIN GA17"/>
    <property type="match status" value="1"/>
</dbReference>
<dbReference type="PANTHER" id="PTHR15350:SF5">
    <property type="entry name" value="COP9 SIGNALOSOME COMPLEX SUBUNIT 7"/>
    <property type="match status" value="1"/>
</dbReference>
<evidence type="ECO:0000313" key="6">
    <source>
        <dbReference type="Proteomes" id="UP001465755"/>
    </source>
</evidence>
<evidence type="ECO:0000259" key="4">
    <source>
        <dbReference type="PROSITE" id="PS50250"/>
    </source>
</evidence>
<dbReference type="AlphaFoldDB" id="A0AAW1NZ54"/>
<dbReference type="Proteomes" id="UP001465755">
    <property type="component" value="Unassembled WGS sequence"/>
</dbReference>
<evidence type="ECO:0000256" key="2">
    <source>
        <dbReference type="ARBA" id="ARBA00022790"/>
    </source>
</evidence>